<evidence type="ECO:0000313" key="9">
    <source>
        <dbReference type="EMBL" id="OGY18664.1"/>
    </source>
</evidence>
<dbReference type="GO" id="GO:0006450">
    <property type="term" value="P:regulation of translational fidelity"/>
    <property type="evidence" value="ECO:0007669"/>
    <property type="project" value="TreeGrafter"/>
</dbReference>
<dbReference type="Gene3D" id="3.90.870.10">
    <property type="entry name" value="DHBP synthase"/>
    <property type="match status" value="1"/>
</dbReference>
<dbReference type="Gene3D" id="3.40.50.300">
    <property type="entry name" value="P-loop containing nucleotide triphosphate hydrolases"/>
    <property type="match status" value="1"/>
</dbReference>
<dbReference type="Pfam" id="PF02367">
    <property type="entry name" value="TsaE"/>
    <property type="match status" value="1"/>
</dbReference>
<evidence type="ECO:0000313" key="10">
    <source>
        <dbReference type="Proteomes" id="UP000179233"/>
    </source>
</evidence>
<organism evidence="9 10">
    <name type="scientific">Candidatus Chisholmbacteria bacterium RIFCSPHIGHO2_01_FULL_52_32</name>
    <dbReference type="NCBI Taxonomy" id="1797591"/>
    <lineage>
        <taxon>Bacteria</taxon>
        <taxon>Candidatus Chisholmiibacteriota</taxon>
    </lineage>
</organism>
<dbReference type="Pfam" id="PF01300">
    <property type="entry name" value="Sua5_yciO_yrdC"/>
    <property type="match status" value="1"/>
</dbReference>
<reference evidence="9 10" key="1">
    <citation type="journal article" date="2016" name="Nat. Commun.">
        <title>Thousands of microbial genomes shed light on interconnected biogeochemical processes in an aquifer system.</title>
        <authorList>
            <person name="Anantharaman K."/>
            <person name="Brown C.T."/>
            <person name="Hug L.A."/>
            <person name="Sharon I."/>
            <person name="Castelle C.J."/>
            <person name="Probst A.J."/>
            <person name="Thomas B.C."/>
            <person name="Singh A."/>
            <person name="Wilkins M.J."/>
            <person name="Karaoz U."/>
            <person name="Brodie E.L."/>
            <person name="Williams K.H."/>
            <person name="Hubbard S.S."/>
            <person name="Banfield J.F."/>
        </authorList>
    </citation>
    <scope>NUCLEOTIDE SEQUENCE [LARGE SCALE GENOMIC DNA]</scope>
</reference>
<proteinExistence type="inferred from homology"/>
<dbReference type="GO" id="GO:0000049">
    <property type="term" value="F:tRNA binding"/>
    <property type="evidence" value="ECO:0007669"/>
    <property type="project" value="TreeGrafter"/>
</dbReference>
<dbReference type="GO" id="GO:0003725">
    <property type="term" value="F:double-stranded RNA binding"/>
    <property type="evidence" value="ECO:0007669"/>
    <property type="project" value="InterPro"/>
</dbReference>
<name>A0A1G1VTL7_9BACT</name>
<dbReference type="GO" id="GO:0042558">
    <property type="term" value="P:pteridine-containing compound metabolic process"/>
    <property type="evidence" value="ECO:0007669"/>
    <property type="project" value="InterPro"/>
</dbReference>
<gene>
    <name evidence="9" type="ORF">A2786_04155</name>
</gene>
<sequence>MKILKCSDANRAKVIAESIACLSKGGLIVYPTETCYGAGVDAANRTATLKLLSFKGQRGSKPIALAVSDRTMASHYVSINATADHLYRTFLPGPLTVVSRSLATLSPSLEAGTGTLGIRIPAHPLALAIIKRLGRPLTATSANTSGKKPPYSVKDFEQYTSQKRLALVDLFLDAGTLPPNPPSTVVDTTLNEPAVLRQGEIVIPKHKGTTVVSGSQEETQRLAGRLFSTYRKELSHKPLIFALQGELGAGKTQFVKGLAKALGIRTNIPSPTFVLIKEYPYSCFGISGTLYHVDTWRLEKGDEVMDLGLGAMLRPGNVIAIEWLQKVKSLLRSFSDKAVIIWISFAHVSESEREIRYQA</sequence>
<comment type="caution">
    <text evidence="9">The sequence shown here is derived from an EMBL/GenBank/DDBJ whole genome shotgun (WGS) entry which is preliminary data.</text>
</comment>
<dbReference type="NCBIfam" id="TIGR00057">
    <property type="entry name" value="L-threonylcarbamoyladenylate synthase"/>
    <property type="match status" value="1"/>
</dbReference>
<dbReference type="PROSITE" id="PS51163">
    <property type="entry name" value="YRDC"/>
    <property type="match status" value="1"/>
</dbReference>
<dbReference type="GO" id="GO:0005737">
    <property type="term" value="C:cytoplasm"/>
    <property type="evidence" value="ECO:0007669"/>
    <property type="project" value="UniProtKB-SubCell"/>
</dbReference>
<evidence type="ECO:0000256" key="1">
    <source>
        <dbReference type="ARBA" id="ARBA00004496"/>
    </source>
</evidence>
<dbReference type="GO" id="GO:0061710">
    <property type="term" value="F:L-threonylcarbamoyladenylate synthase"/>
    <property type="evidence" value="ECO:0007669"/>
    <property type="project" value="UniProtKB-EC"/>
</dbReference>
<dbReference type="InterPro" id="IPR006070">
    <property type="entry name" value="Sua5-like_dom"/>
</dbReference>
<feature type="domain" description="Pterin-binding" evidence="7">
    <location>
        <begin position="259"/>
        <end position="359"/>
    </location>
</feature>
<feature type="domain" description="YrdC-like" evidence="8">
    <location>
        <begin position="12"/>
        <end position="201"/>
    </location>
</feature>
<dbReference type="InterPro" id="IPR003442">
    <property type="entry name" value="T6A_TsaE"/>
</dbReference>
<evidence type="ECO:0000259" key="7">
    <source>
        <dbReference type="PROSITE" id="PS50972"/>
    </source>
</evidence>
<dbReference type="NCBIfam" id="TIGR00150">
    <property type="entry name" value="T6A_YjeE"/>
    <property type="match status" value="1"/>
</dbReference>
<evidence type="ECO:0000256" key="2">
    <source>
        <dbReference type="ARBA" id="ARBA00007663"/>
    </source>
</evidence>
<dbReference type="SUPFAM" id="SSF52540">
    <property type="entry name" value="P-loop containing nucleoside triphosphate hydrolases"/>
    <property type="match status" value="1"/>
</dbReference>
<comment type="similarity">
    <text evidence="2">Belongs to the SUA5 family.</text>
</comment>
<evidence type="ECO:0000256" key="4">
    <source>
        <dbReference type="ARBA" id="ARBA00022490"/>
    </source>
</evidence>
<evidence type="ECO:0000256" key="3">
    <source>
        <dbReference type="ARBA" id="ARBA00012584"/>
    </source>
</evidence>
<dbReference type="InterPro" id="IPR000489">
    <property type="entry name" value="Pterin-binding_dom"/>
</dbReference>
<dbReference type="PANTHER" id="PTHR17490:SF10">
    <property type="entry name" value="THREONYLCARBAMOYL-AMP SYNTHASE"/>
    <property type="match status" value="1"/>
</dbReference>
<dbReference type="EC" id="2.7.7.87" evidence="3"/>
<keyword evidence="4" id="KW-0963">Cytoplasm</keyword>
<dbReference type="InterPro" id="IPR017945">
    <property type="entry name" value="DHBP_synth_RibB-like_a/b_dom"/>
</dbReference>
<keyword evidence="5" id="KW-0808">Transferase</keyword>
<evidence type="ECO:0000256" key="6">
    <source>
        <dbReference type="ARBA" id="ARBA00048366"/>
    </source>
</evidence>
<accession>A0A1G1VTL7</accession>
<dbReference type="SUPFAM" id="SSF55821">
    <property type="entry name" value="YrdC/RibB"/>
    <property type="match status" value="1"/>
</dbReference>
<dbReference type="PROSITE" id="PS50972">
    <property type="entry name" value="PTERIN_BINDING"/>
    <property type="match status" value="1"/>
</dbReference>
<dbReference type="AlphaFoldDB" id="A0A1G1VTL7"/>
<dbReference type="Proteomes" id="UP000179233">
    <property type="component" value="Unassembled WGS sequence"/>
</dbReference>
<dbReference type="GO" id="GO:0002949">
    <property type="term" value="P:tRNA threonylcarbamoyladenosine modification"/>
    <property type="evidence" value="ECO:0007669"/>
    <property type="project" value="InterPro"/>
</dbReference>
<evidence type="ECO:0000259" key="8">
    <source>
        <dbReference type="PROSITE" id="PS51163"/>
    </source>
</evidence>
<dbReference type="PANTHER" id="PTHR17490">
    <property type="entry name" value="SUA5"/>
    <property type="match status" value="1"/>
</dbReference>
<dbReference type="EMBL" id="MHCJ01000003">
    <property type="protein sequence ID" value="OGY18664.1"/>
    <property type="molecule type" value="Genomic_DNA"/>
</dbReference>
<dbReference type="InterPro" id="IPR050156">
    <property type="entry name" value="TC-AMP_synthase_SUA5"/>
</dbReference>
<comment type="catalytic activity">
    <reaction evidence="6">
        <text>L-threonine + hydrogencarbonate + ATP = L-threonylcarbamoyladenylate + diphosphate + H2O</text>
        <dbReference type="Rhea" id="RHEA:36407"/>
        <dbReference type="ChEBI" id="CHEBI:15377"/>
        <dbReference type="ChEBI" id="CHEBI:17544"/>
        <dbReference type="ChEBI" id="CHEBI:30616"/>
        <dbReference type="ChEBI" id="CHEBI:33019"/>
        <dbReference type="ChEBI" id="CHEBI:57926"/>
        <dbReference type="ChEBI" id="CHEBI:73682"/>
        <dbReference type="EC" id="2.7.7.87"/>
    </reaction>
</comment>
<protein>
    <recommendedName>
        <fullName evidence="3">L-threonylcarbamoyladenylate synthase</fullName>
        <ecNumber evidence="3">2.7.7.87</ecNumber>
    </recommendedName>
</protein>
<comment type="subcellular location">
    <subcellularLocation>
        <location evidence="1">Cytoplasm</location>
    </subcellularLocation>
</comment>
<evidence type="ECO:0000256" key="5">
    <source>
        <dbReference type="ARBA" id="ARBA00022679"/>
    </source>
</evidence>
<dbReference type="InterPro" id="IPR027417">
    <property type="entry name" value="P-loop_NTPase"/>
</dbReference>